<comment type="caution">
    <text evidence="10">The sequence shown here is derived from an EMBL/GenBank/DDBJ whole genome shotgun (WGS) entry which is preliminary data.</text>
</comment>
<evidence type="ECO:0000256" key="6">
    <source>
        <dbReference type="ARBA" id="ARBA00022989"/>
    </source>
</evidence>
<dbReference type="Proteomes" id="UP000294664">
    <property type="component" value="Unassembled WGS sequence"/>
</dbReference>
<gene>
    <name evidence="10" type="ORF">EDC64_101363</name>
</gene>
<evidence type="ECO:0000256" key="7">
    <source>
        <dbReference type="ARBA" id="ARBA00023136"/>
    </source>
</evidence>
<feature type="transmembrane region" description="Helical" evidence="8">
    <location>
        <begin position="20"/>
        <end position="50"/>
    </location>
</feature>
<organism evidence="10 11">
    <name type="scientific">Aquabacter spiritensis</name>
    <dbReference type="NCBI Taxonomy" id="933073"/>
    <lineage>
        <taxon>Bacteria</taxon>
        <taxon>Pseudomonadati</taxon>
        <taxon>Pseudomonadota</taxon>
        <taxon>Alphaproteobacteria</taxon>
        <taxon>Hyphomicrobiales</taxon>
        <taxon>Xanthobacteraceae</taxon>
        <taxon>Aquabacter</taxon>
    </lineage>
</organism>
<dbReference type="Gene3D" id="1.10.3720.10">
    <property type="entry name" value="MetI-like"/>
    <property type="match status" value="1"/>
</dbReference>
<evidence type="ECO:0000313" key="10">
    <source>
        <dbReference type="EMBL" id="TCT07844.1"/>
    </source>
</evidence>
<keyword evidence="5 8" id="KW-0812">Transmembrane</keyword>
<dbReference type="GO" id="GO:0055085">
    <property type="term" value="P:transmembrane transport"/>
    <property type="evidence" value="ECO:0007669"/>
    <property type="project" value="InterPro"/>
</dbReference>
<evidence type="ECO:0000256" key="2">
    <source>
        <dbReference type="ARBA" id="ARBA00007069"/>
    </source>
</evidence>
<proteinExistence type="inferred from homology"/>
<dbReference type="GO" id="GO:0005886">
    <property type="term" value="C:plasma membrane"/>
    <property type="evidence" value="ECO:0007669"/>
    <property type="project" value="UniProtKB-SubCell"/>
</dbReference>
<evidence type="ECO:0000313" key="11">
    <source>
        <dbReference type="Proteomes" id="UP000294664"/>
    </source>
</evidence>
<dbReference type="PANTHER" id="PTHR42929">
    <property type="entry name" value="INNER MEMBRANE ABC TRANSPORTER PERMEASE PROTEIN YDCU-RELATED-RELATED"/>
    <property type="match status" value="1"/>
</dbReference>
<keyword evidence="3 8" id="KW-0813">Transport</keyword>
<evidence type="ECO:0000256" key="3">
    <source>
        <dbReference type="ARBA" id="ARBA00022448"/>
    </source>
</evidence>
<dbReference type="InterPro" id="IPR000515">
    <property type="entry name" value="MetI-like"/>
</dbReference>
<dbReference type="PANTHER" id="PTHR42929:SF5">
    <property type="entry name" value="ABC TRANSPORTER PERMEASE PROTEIN"/>
    <property type="match status" value="1"/>
</dbReference>
<dbReference type="PROSITE" id="PS50928">
    <property type="entry name" value="ABC_TM1"/>
    <property type="match status" value="1"/>
</dbReference>
<feature type="transmembrane region" description="Helical" evidence="8">
    <location>
        <begin position="256"/>
        <end position="280"/>
    </location>
</feature>
<dbReference type="OrthoDB" id="9807047at2"/>
<keyword evidence="11" id="KW-1185">Reference proteome</keyword>
<keyword evidence="7 8" id="KW-0472">Membrane</keyword>
<dbReference type="AlphaFoldDB" id="A0A4R3M3L5"/>
<keyword evidence="6 8" id="KW-1133">Transmembrane helix</keyword>
<feature type="transmembrane region" description="Helical" evidence="8">
    <location>
        <begin position="200"/>
        <end position="223"/>
    </location>
</feature>
<sequence length="288" mass="30931">MTGRAPPATREESGLSVLGYALAVLPALLVFAVIFAWPVISFVAAGARALVDSDTGLADIVGGHSMLTRYGVASLVLAFTTTFITLILGYPVAYYLARSRSRLRYYVYVGMFVPLLFSIVVRTFGWIILLGSNGVLNGVLRGLGIIQEPVVWLYNFWAAVAGLVHVFLPFMVLSILSSLSRIDERIEEAATILGANGLRVFSYVTLPLSAPGVFGGCAIVFSLSMGVYVTPRLLGGGRVQVLATEIYSQMLELGDWSAAATLGIVLMILTFSVVAIYRLLLPSRIAGR</sequence>
<feature type="transmembrane region" description="Helical" evidence="8">
    <location>
        <begin position="70"/>
        <end position="93"/>
    </location>
</feature>
<comment type="similarity">
    <text evidence="2">Belongs to the binding-protein-dependent transport system permease family. CysTW subfamily.</text>
</comment>
<evidence type="ECO:0000256" key="4">
    <source>
        <dbReference type="ARBA" id="ARBA00022475"/>
    </source>
</evidence>
<dbReference type="EMBL" id="SMAI01000001">
    <property type="protein sequence ID" value="TCT07844.1"/>
    <property type="molecule type" value="Genomic_DNA"/>
</dbReference>
<dbReference type="Pfam" id="PF00528">
    <property type="entry name" value="BPD_transp_1"/>
    <property type="match status" value="1"/>
</dbReference>
<protein>
    <submittedName>
        <fullName evidence="10">Putative spermidine/putrescine transport system permease protein</fullName>
    </submittedName>
</protein>
<name>A0A4R3M3L5_9HYPH</name>
<dbReference type="SUPFAM" id="SSF161098">
    <property type="entry name" value="MetI-like"/>
    <property type="match status" value="1"/>
</dbReference>
<accession>A0A4R3M3L5</accession>
<evidence type="ECO:0000256" key="8">
    <source>
        <dbReference type="RuleBase" id="RU363032"/>
    </source>
</evidence>
<feature type="transmembrane region" description="Helical" evidence="8">
    <location>
        <begin position="151"/>
        <end position="179"/>
    </location>
</feature>
<evidence type="ECO:0000256" key="1">
    <source>
        <dbReference type="ARBA" id="ARBA00004651"/>
    </source>
</evidence>
<dbReference type="CDD" id="cd06261">
    <property type="entry name" value="TM_PBP2"/>
    <property type="match status" value="1"/>
</dbReference>
<feature type="domain" description="ABC transmembrane type-1" evidence="9">
    <location>
        <begin position="71"/>
        <end position="277"/>
    </location>
</feature>
<evidence type="ECO:0000256" key="5">
    <source>
        <dbReference type="ARBA" id="ARBA00022692"/>
    </source>
</evidence>
<comment type="subcellular location">
    <subcellularLocation>
        <location evidence="1 8">Cell membrane</location>
        <topology evidence="1 8">Multi-pass membrane protein</topology>
    </subcellularLocation>
</comment>
<evidence type="ECO:0000259" key="9">
    <source>
        <dbReference type="PROSITE" id="PS50928"/>
    </source>
</evidence>
<dbReference type="InterPro" id="IPR035906">
    <property type="entry name" value="MetI-like_sf"/>
</dbReference>
<reference evidence="10 11" key="1">
    <citation type="submission" date="2019-03" db="EMBL/GenBank/DDBJ databases">
        <title>Genomic Encyclopedia of Type Strains, Phase IV (KMG-IV): sequencing the most valuable type-strain genomes for metagenomic binning, comparative biology and taxonomic classification.</title>
        <authorList>
            <person name="Goeker M."/>
        </authorList>
    </citation>
    <scope>NUCLEOTIDE SEQUENCE [LARGE SCALE GENOMIC DNA]</scope>
    <source>
        <strain evidence="10 11">DSM 9035</strain>
    </source>
</reference>
<feature type="transmembrane region" description="Helical" evidence="8">
    <location>
        <begin position="105"/>
        <end position="131"/>
    </location>
</feature>
<keyword evidence="4" id="KW-1003">Cell membrane</keyword>